<keyword evidence="6 7" id="KW-0012">Acyltransferase</keyword>
<reference evidence="7 8" key="1">
    <citation type="submission" date="2020-04" db="EMBL/GenBank/DDBJ databases">
        <title>Description of novel Gluconacetobacter.</title>
        <authorList>
            <person name="Sombolestani A."/>
        </authorList>
    </citation>
    <scope>NUCLEOTIDE SEQUENCE [LARGE SCALE GENOMIC DNA]</scope>
    <source>
        <strain evidence="7 8">LMG 27724</strain>
    </source>
</reference>
<evidence type="ECO:0000256" key="2">
    <source>
        <dbReference type="ARBA" id="ARBA00022475"/>
    </source>
</evidence>
<keyword evidence="4 7" id="KW-0808">Transferase</keyword>
<dbReference type="PANTHER" id="PTHR30606:SF9">
    <property type="entry name" value="LIPID A BIOSYNTHESIS LAUROYLTRANSFERASE"/>
    <property type="match status" value="1"/>
</dbReference>
<keyword evidence="5" id="KW-0472">Membrane</keyword>
<comment type="caution">
    <text evidence="7">The sequence shown here is derived from an EMBL/GenBank/DDBJ whole genome shotgun (WGS) entry which is preliminary data.</text>
</comment>
<evidence type="ECO:0000256" key="3">
    <source>
        <dbReference type="ARBA" id="ARBA00022519"/>
    </source>
</evidence>
<proteinExistence type="predicted"/>
<dbReference type="PANTHER" id="PTHR30606">
    <property type="entry name" value="LIPID A BIOSYNTHESIS LAUROYL ACYLTRANSFERASE"/>
    <property type="match status" value="1"/>
</dbReference>
<name>A0A7W4IXS6_9PROT</name>
<dbReference type="GO" id="GO:0016746">
    <property type="term" value="F:acyltransferase activity"/>
    <property type="evidence" value="ECO:0007669"/>
    <property type="project" value="UniProtKB-KW"/>
</dbReference>
<keyword evidence="3" id="KW-0997">Cell inner membrane</keyword>
<dbReference type="RefSeq" id="WP_182977466.1">
    <property type="nucleotide sequence ID" value="NZ_BAABGB010000014.1"/>
</dbReference>
<accession>A0A7W4IXS6</accession>
<dbReference type="Proteomes" id="UP000577891">
    <property type="component" value="Unassembled WGS sequence"/>
</dbReference>
<dbReference type="AlphaFoldDB" id="A0A7W4IXS6"/>
<protein>
    <submittedName>
        <fullName evidence="7">Lauroyl acyltransferase</fullName>
    </submittedName>
</protein>
<dbReference type="EMBL" id="JABEQE010000001">
    <property type="protein sequence ID" value="MBB2170843.1"/>
    <property type="molecule type" value="Genomic_DNA"/>
</dbReference>
<sequence>MPLILLVLNRISQSAQAYALWHAIALLRLIGPTYASNMGGFLARTIGMKLSASRVADRNLRDIMPELGASQRKNIIADVWDNLGRNVAELPHLHAFMRTTAGPGWEIEGEEHLEALRKNYSQALFFSGHFGNWEMILPIAGSLGVIVSGFYRASSNPVINKTIQALRQRALSEESIMFAKGSRGARQAVMHLQQGGSLGLLVDQKMNDGLSIPFLGRDAMTAPAIAQMALRFNLPVMPVYVIRLGPGRFRLVCEPPLQVCSTGRHHTDVEAICVAMNNTLARWVRERPNSWLWLHRRWPKTKAALHATG</sequence>
<evidence type="ECO:0000256" key="5">
    <source>
        <dbReference type="ARBA" id="ARBA00023136"/>
    </source>
</evidence>
<organism evidence="7 8">
    <name type="scientific">Gluconacetobacter asukensis</name>
    <dbReference type="NCBI Taxonomy" id="1017181"/>
    <lineage>
        <taxon>Bacteria</taxon>
        <taxon>Pseudomonadati</taxon>
        <taxon>Pseudomonadota</taxon>
        <taxon>Alphaproteobacteria</taxon>
        <taxon>Acetobacterales</taxon>
        <taxon>Acetobacteraceae</taxon>
        <taxon>Gluconacetobacter</taxon>
    </lineage>
</organism>
<dbReference type="Pfam" id="PF03279">
    <property type="entry name" value="Lip_A_acyltrans"/>
    <property type="match status" value="1"/>
</dbReference>
<dbReference type="GO" id="GO:0005886">
    <property type="term" value="C:plasma membrane"/>
    <property type="evidence" value="ECO:0007669"/>
    <property type="project" value="UniProtKB-SubCell"/>
</dbReference>
<gene>
    <name evidence="7" type="ORF">HLH35_01700</name>
</gene>
<evidence type="ECO:0000313" key="8">
    <source>
        <dbReference type="Proteomes" id="UP000577891"/>
    </source>
</evidence>
<evidence type="ECO:0000256" key="6">
    <source>
        <dbReference type="ARBA" id="ARBA00023315"/>
    </source>
</evidence>
<dbReference type="GO" id="GO:0009247">
    <property type="term" value="P:glycolipid biosynthetic process"/>
    <property type="evidence" value="ECO:0007669"/>
    <property type="project" value="UniProtKB-ARBA"/>
</dbReference>
<dbReference type="CDD" id="cd07984">
    <property type="entry name" value="LPLAT_LABLAT-like"/>
    <property type="match status" value="1"/>
</dbReference>
<keyword evidence="8" id="KW-1185">Reference proteome</keyword>
<keyword evidence="2" id="KW-1003">Cell membrane</keyword>
<dbReference type="InterPro" id="IPR004960">
    <property type="entry name" value="LipA_acyltrans"/>
</dbReference>
<evidence type="ECO:0000256" key="1">
    <source>
        <dbReference type="ARBA" id="ARBA00004533"/>
    </source>
</evidence>
<evidence type="ECO:0000256" key="4">
    <source>
        <dbReference type="ARBA" id="ARBA00022679"/>
    </source>
</evidence>
<evidence type="ECO:0000313" key="7">
    <source>
        <dbReference type="EMBL" id="MBB2170843.1"/>
    </source>
</evidence>
<comment type="subcellular location">
    <subcellularLocation>
        <location evidence="1">Cell inner membrane</location>
    </subcellularLocation>
</comment>